<protein>
    <submittedName>
        <fullName evidence="2">Uncharacterized protein</fullName>
    </submittedName>
</protein>
<feature type="compositionally biased region" description="Basic and acidic residues" evidence="1">
    <location>
        <begin position="1"/>
        <end position="10"/>
    </location>
</feature>
<reference evidence="2 3" key="1">
    <citation type="submission" date="2023-02" db="EMBL/GenBank/DDBJ databases">
        <title>Dictyobacter halimunensis sp. nov., a new member of the class Ktedonobacteria from forest soil in a geothermal area.</title>
        <authorList>
            <person name="Rachmania M.K."/>
            <person name="Ningsih F."/>
            <person name="Sakai Y."/>
            <person name="Yabe S."/>
            <person name="Yokota A."/>
            <person name="Sjamsuridzal W."/>
        </authorList>
    </citation>
    <scope>NUCLEOTIDE SEQUENCE [LARGE SCALE GENOMIC DNA]</scope>
    <source>
        <strain evidence="2 3">S3.2.2.5</strain>
    </source>
</reference>
<proteinExistence type="predicted"/>
<evidence type="ECO:0000256" key="1">
    <source>
        <dbReference type="SAM" id="MobiDB-lite"/>
    </source>
</evidence>
<evidence type="ECO:0000313" key="3">
    <source>
        <dbReference type="Proteomes" id="UP001344906"/>
    </source>
</evidence>
<evidence type="ECO:0000313" key="2">
    <source>
        <dbReference type="EMBL" id="GLV56335.1"/>
    </source>
</evidence>
<gene>
    <name evidence="2" type="ORF">KDH_31760</name>
</gene>
<name>A0ABQ6FV72_9CHLR</name>
<dbReference type="EMBL" id="BSRI01000002">
    <property type="protein sequence ID" value="GLV56335.1"/>
    <property type="molecule type" value="Genomic_DNA"/>
</dbReference>
<dbReference type="Proteomes" id="UP001344906">
    <property type="component" value="Unassembled WGS sequence"/>
</dbReference>
<organism evidence="2 3">
    <name type="scientific">Dictyobacter halimunensis</name>
    <dbReference type="NCBI Taxonomy" id="3026934"/>
    <lineage>
        <taxon>Bacteria</taxon>
        <taxon>Bacillati</taxon>
        <taxon>Chloroflexota</taxon>
        <taxon>Ktedonobacteria</taxon>
        <taxon>Ktedonobacterales</taxon>
        <taxon>Dictyobacteraceae</taxon>
        <taxon>Dictyobacter</taxon>
    </lineage>
</organism>
<comment type="caution">
    <text evidence="2">The sequence shown here is derived from an EMBL/GenBank/DDBJ whole genome shotgun (WGS) entry which is preliminary data.</text>
</comment>
<feature type="region of interest" description="Disordered" evidence="1">
    <location>
        <begin position="1"/>
        <end position="21"/>
    </location>
</feature>
<dbReference type="RefSeq" id="WP_338251549.1">
    <property type="nucleotide sequence ID" value="NZ_BSRI01000002.1"/>
</dbReference>
<accession>A0ABQ6FV72</accession>
<sequence>MFLRFGRERSPQIIGMQPGPITGDLDSWEQAPNNCPECGQPYCTSCGSCHTAGCRFIRVVCADAQDRIMRNRD</sequence>
<keyword evidence="3" id="KW-1185">Reference proteome</keyword>